<dbReference type="GO" id="GO:0016151">
    <property type="term" value="F:nickel cation binding"/>
    <property type="evidence" value="ECO:0007669"/>
    <property type="project" value="InterPro"/>
</dbReference>
<evidence type="ECO:0000256" key="2">
    <source>
        <dbReference type="ARBA" id="ARBA00023186"/>
    </source>
</evidence>
<name>A0A2R5G886_9STRA</name>
<dbReference type="Proteomes" id="UP000241890">
    <property type="component" value="Unassembled WGS sequence"/>
</dbReference>
<dbReference type="InterPro" id="IPR002639">
    <property type="entry name" value="UreF"/>
</dbReference>
<evidence type="ECO:0000313" key="5">
    <source>
        <dbReference type="Proteomes" id="UP000241890"/>
    </source>
</evidence>
<dbReference type="OrthoDB" id="2550922at2759"/>
<keyword evidence="1" id="KW-0996">Nickel insertion</keyword>
<gene>
    <name evidence="4" type="ORF">FCC1311_034792</name>
</gene>
<evidence type="ECO:0000256" key="3">
    <source>
        <dbReference type="ARBA" id="ARBA00046339"/>
    </source>
</evidence>
<accession>A0A2R5G886</accession>
<reference evidence="4 5" key="1">
    <citation type="submission" date="2017-12" db="EMBL/GenBank/DDBJ databases">
        <title>Sequencing, de novo assembly and annotation of complete genome of a new Thraustochytrid species, strain FCC1311.</title>
        <authorList>
            <person name="Sedici K."/>
            <person name="Godart F."/>
            <person name="Aiese Cigliano R."/>
            <person name="Sanseverino W."/>
            <person name="Barakat M."/>
            <person name="Ortet P."/>
            <person name="Marechal E."/>
            <person name="Cagnac O."/>
            <person name="Amato A."/>
        </authorList>
    </citation>
    <scope>NUCLEOTIDE SEQUENCE [LARGE SCALE GENOMIC DNA]</scope>
</reference>
<dbReference type="InParanoid" id="A0A2R5G886"/>
<dbReference type="AlphaFoldDB" id="A0A2R5G886"/>
<keyword evidence="5" id="KW-1185">Reference proteome</keyword>
<dbReference type="EMBL" id="BEYU01000028">
    <property type="protein sequence ID" value="GBG27257.1"/>
    <property type="molecule type" value="Genomic_DNA"/>
</dbReference>
<dbReference type="Pfam" id="PF01730">
    <property type="entry name" value="UreF"/>
    <property type="match status" value="1"/>
</dbReference>
<comment type="similarity">
    <text evidence="3">Belongs to the UreF family.</text>
</comment>
<dbReference type="Gene3D" id="1.10.4190.10">
    <property type="entry name" value="Urease accessory protein UreF"/>
    <property type="match status" value="1"/>
</dbReference>
<evidence type="ECO:0000313" key="4">
    <source>
        <dbReference type="EMBL" id="GBG27257.1"/>
    </source>
</evidence>
<protein>
    <submittedName>
        <fullName evidence="4">Urease accessory protein F</fullName>
    </submittedName>
</protein>
<dbReference type="PANTHER" id="PTHR33620:SF1">
    <property type="entry name" value="UREASE ACCESSORY PROTEIN F"/>
    <property type="match status" value="1"/>
</dbReference>
<dbReference type="PIRSF" id="PIRSF009467">
    <property type="entry name" value="Ureas_acces_UreF"/>
    <property type="match status" value="1"/>
</dbReference>
<keyword evidence="2" id="KW-0143">Chaperone</keyword>
<sequence length="270" mass="28439">MGGVDAECMAWTIIDSGLPTGGFAHSLGLEAAAASGHVLGRKGEGVRAAPGGARGHCEAATWAATEARPDAVASTRDAPMDLTTYVDAQISSLAALELPFVFEAHASTDIDAWKRLDALLQAQLVSNPIARRASATQGAAFLRVAATGLASNTDMLARIEAMRTAVSKGEAAGLLAPVFGQVLAMLGVDARKAQKMYLFIALRDMLSAAKRLALIGPMAAVRVQSNLSARVESLAARYQDRPVSDAHQTFMLGDILHSTHDNLFRRLFLS</sequence>
<evidence type="ECO:0000256" key="1">
    <source>
        <dbReference type="ARBA" id="ARBA00022988"/>
    </source>
</evidence>
<comment type="caution">
    <text evidence="4">The sequence shown here is derived from an EMBL/GenBank/DDBJ whole genome shotgun (WGS) entry which is preliminary data.</text>
</comment>
<dbReference type="PANTHER" id="PTHR33620">
    <property type="entry name" value="UREASE ACCESSORY PROTEIN F"/>
    <property type="match status" value="1"/>
</dbReference>
<dbReference type="InterPro" id="IPR038277">
    <property type="entry name" value="UreF_sf"/>
</dbReference>
<organism evidence="4 5">
    <name type="scientific">Hondaea fermentalgiana</name>
    <dbReference type="NCBI Taxonomy" id="2315210"/>
    <lineage>
        <taxon>Eukaryota</taxon>
        <taxon>Sar</taxon>
        <taxon>Stramenopiles</taxon>
        <taxon>Bigyra</taxon>
        <taxon>Labyrinthulomycetes</taxon>
        <taxon>Thraustochytrida</taxon>
        <taxon>Thraustochytriidae</taxon>
        <taxon>Hondaea</taxon>
    </lineage>
</organism>
<proteinExistence type="inferred from homology"/>